<dbReference type="InterPro" id="IPR036179">
    <property type="entry name" value="Ig-like_dom_sf"/>
</dbReference>
<keyword evidence="3" id="KW-1133">Transmembrane helix</keyword>
<protein>
    <recommendedName>
        <fullName evidence="4">Ig-like domain-containing protein</fullName>
    </recommendedName>
</protein>
<feature type="compositionally biased region" description="Polar residues" evidence="2">
    <location>
        <begin position="340"/>
        <end position="351"/>
    </location>
</feature>
<dbReference type="Gene3D" id="2.60.40.10">
    <property type="entry name" value="Immunoglobulins"/>
    <property type="match status" value="2"/>
</dbReference>
<proteinExistence type="predicted"/>
<keyword evidence="3" id="KW-0472">Membrane</keyword>
<keyword evidence="3" id="KW-0812">Transmembrane</keyword>
<dbReference type="PANTHER" id="PTHR46484">
    <property type="entry name" value="SI:CH211-171H4.5-RELATED"/>
    <property type="match status" value="1"/>
</dbReference>
<dbReference type="PANTHER" id="PTHR46484:SF7">
    <property type="entry name" value="MYELIN-ASSOCIATED GLYCOPROTEIN-LIKE-RELATED"/>
    <property type="match status" value="1"/>
</dbReference>
<reference evidence="5 6" key="1">
    <citation type="submission" date="2021-06" db="EMBL/GenBank/DDBJ databases">
        <authorList>
            <person name="Palmer J.M."/>
        </authorList>
    </citation>
    <scope>NUCLEOTIDE SEQUENCE [LARGE SCALE GENOMIC DNA]</scope>
    <source>
        <strain evidence="5 6">XR_2019</strain>
        <tissue evidence="5">Muscle</tissue>
    </source>
</reference>
<evidence type="ECO:0000256" key="3">
    <source>
        <dbReference type="SAM" id="Phobius"/>
    </source>
</evidence>
<evidence type="ECO:0000256" key="1">
    <source>
        <dbReference type="ARBA" id="ARBA00023319"/>
    </source>
</evidence>
<dbReference type="Proteomes" id="UP001444071">
    <property type="component" value="Unassembled WGS sequence"/>
</dbReference>
<dbReference type="SUPFAM" id="SSF48726">
    <property type="entry name" value="Immunoglobulin"/>
    <property type="match status" value="2"/>
</dbReference>
<feature type="transmembrane region" description="Helical" evidence="3">
    <location>
        <begin position="238"/>
        <end position="260"/>
    </location>
</feature>
<comment type="caution">
    <text evidence="5">The sequence shown here is derived from an EMBL/GenBank/DDBJ whole genome shotgun (WGS) entry which is preliminary data.</text>
</comment>
<keyword evidence="1" id="KW-0393">Immunoglobulin domain</keyword>
<feature type="non-terminal residue" evidence="5">
    <location>
        <position position="1"/>
    </location>
</feature>
<dbReference type="EMBL" id="JAHRIM010023137">
    <property type="protein sequence ID" value="MEQ2263584.1"/>
    <property type="molecule type" value="Genomic_DNA"/>
</dbReference>
<dbReference type="InterPro" id="IPR013783">
    <property type="entry name" value="Ig-like_fold"/>
</dbReference>
<gene>
    <name evidence="5" type="ORF">XENORESO_010052</name>
</gene>
<organism evidence="5 6">
    <name type="scientific">Xenotaenia resolanae</name>
    <dbReference type="NCBI Taxonomy" id="208358"/>
    <lineage>
        <taxon>Eukaryota</taxon>
        <taxon>Metazoa</taxon>
        <taxon>Chordata</taxon>
        <taxon>Craniata</taxon>
        <taxon>Vertebrata</taxon>
        <taxon>Euteleostomi</taxon>
        <taxon>Actinopterygii</taxon>
        <taxon>Neopterygii</taxon>
        <taxon>Teleostei</taxon>
        <taxon>Neoteleostei</taxon>
        <taxon>Acanthomorphata</taxon>
        <taxon>Ovalentaria</taxon>
        <taxon>Atherinomorphae</taxon>
        <taxon>Cyprinodontiformes</taxon>
        <taxon>Goodeidae</taxon>
        <taxon>Xenotaenia</taxon>
    </lineage>
</organism>
<sequence>ICSSVFGEEWRATVSKNLEALVGSCVVLPCTFTHPASFLSNSRLRGIWHRKDKSEEIFYHDDHTKILDSFKGRTKLLGNLGENNCTLEIIEVKDHDNGPFCFRIEYVRKDNNQPTTEKFSFVEECAEIKMLYDTPKPKLGPLKTAIPGKAYTVTCSVRHTCPSRLPQFTWSRGSKDEISEVHKHIHLGIWETESMLAFIPEEKDDDTELTCTATFNGGRKSFTTLLLNVKRTENYNHIIIPTVAVAATAVLFGLLCVLMVKKYKKRIQELQSQEGSMWNRMSRLSRRLRSGASGPTRSDQRRSIWSRFSRRPQRDAYDQSPNNANTCGGQKASKPRFPSPKSQPKSCNYNQDIDDDDDYINTAEQNVYGNI</sequence>
<feature type="compositionally biased region" description="Polar residues" evidence="2">
    <location>
        <begin position="319"/>
        <end position="328"/>
    </location>
</feature>
<dbReference type="PROSITE" id="PS50835">
    <property type="entry name" value="IG_LIKE"/>
    <property type="match status" value="1"/>
</dbReference>
<evidence type="ECO:0000313" key="6">
    <source>
        <dbReference type="Proteomes" id="UP001444071"/>
    </source>
</evidence>
<dbReference type="InterPro" id="IPR003599">
    <property type="entry name" value="Ig_sub"/>
</dbReference>
<evidence type="ECO:0000259" key="4">
    <source>
        <dbReference type="PROSITE" id="PS50835"/>
    </source>
</evidence>
<feature type="region of interest" description="Disordered" evidence="2">
    <location>
        <begin position="286"/>
        <end position="355"/>
    </location>
</feature>
<evidence type="ECO:0000256" key="2">
    <source>
        <dbReference type="SAM" id="MobiDB-lite"/>
    </source>
</evidence>
<accession>A0ABV0W262</accession>
<dbReference type="Pfam" id="PF00047">
    <property type="entry name" value="ig"/>
    <property type="match status" value="1"/>
</dbReference>
<keyword evidence="6" id="KW-1185">Reference proteome</keyword>
<feature type="domain" description="Ig-like" evidence="4">
    <location>
        <begin position="137"/>
        <end position="223"/>
    </location>
</feature>
<dbReference type="InterPro" id="IPR007110">
    <property type="entry name" value="Ig-like_dom"/>
</dbReference>
<dbReference type="SMART" id="SM00409">
    <property type="entry name" value="IG"/>
    <property type="match status" value="2"/>
</dbReference>
<dbReference type="InterPro" id="IPR013151">
    <property type="entry name" value="Immunoglobulin_dom"/>
</dbReference>
<evidence type="ECO:0000313" key="5">
    <source>
        <dbReference type="EMBL" id="MEQ2263584.1"/>
    </source>
</evidence>
<name>A0ABV0W262_9TELE</name>